<feature type="domain" description="DUF3786" evidence="1">
    <location>
        <begin position="20"/>
        <end position="177"/>
    </location>
</feature>
<accession>A0A660HT08</accession>
<dbReference type="KEGG" id="mfz:AOB57_009770"/>
<dbReference type="InterPro" id="IPR024264">
    <property type="entry name" value="DUF3786"/>
</dbReference>
<evidence type="ECO:0000313" key="2">
    <source>
        <dbReference type="EMBL" id="AYK15437.1"/>
    </source>
</evidence>
<evidence type="ECO:0000313" key="3">
    <source>
        <dbReference type="EMBL" id="NLK33410.1"/>
    </source>
</evidence>
<dbReference type="EMBL" id="CP032683">
    <property type="protein sequence ID" value="AYK15437.1"/>
    <property type="molecule type" value="Genomic_DNA"/>
</dbReference>
<dbReference type="Proteomes" id="UP000585579">
    <property type="component" value="Unassembled WGS sequence"/>
</dbReference>
<dbReference type="GeneID" id="53688404"/>
<evidence type="ECO:0000313" key="4">
    <source>
        <dbReference type="Proteomes" id="UP000053087"/>
    </source>
</evidence>
<keyword evidence="4" id="KW-1185">Reference proteome</keyword>
<gene>
    <name evidence="2" type="ORF">AOB57_009770</name>
    <name evidence="3" type="ORF">GX302_11475</name>
</gene>
<reference evidence="2 4" key="1">
    <citation type="journal article" date="2016" name="Int. J. Syst. Evol. Microbiol.">
        <title>Methanosarcina flavescens sp. nov., a methanogenic archaeon isolated from a full-scale anaerobic digester.</title>
        <authorList>
            <person name="Kern T."/>
            <person name="Fischer M.A."/>
            <person name="Deppenmeier U."/>
            <person name="Schmitz R.A."/>
            <person name="Rother M."/>
        </authorList>
    </citation>
    <scope>NUCLEOTIDE SEQUENCE [LARGE SCALE GENOMIC DNA]</scope>
    <source>
        <strain evidence="2 4">E03.2</strain>
    </source>
</reference>
<evidence type="ECO:0000313" key="5">
    <source>
        <dbReference type="Proteomes" id="UP000585579"/>
    </source>
</evidence>
<dbReference type="Pfam" id="PF12654">
    <property type="entry name" value="DUF3786"/>
    <property type="match status" value="1"/>
</dbReference>
<reference evidence="3 5" key="3">
    <citation type="journal article" date="2020" name="Biotechnol. Biofuels">
        <title>New insights from the biogas microbiome by comprehensive genome-resolved metagenomics of nearly 1600 species originating from multiple anaerobic digesters.</title>
        <authorList>
            <person name="Campanaro S."/>
            <person name="Treu L."/>
            <person name="Rodriguez-R L.M."/>
            <person name="Kovalovszki A."/>
            <person name="Ziels R.M."/>
            <person name="Maus I."/>
            <person name="Zhu X."/>
            <person name="Kougias P.G."/>
            <person name="Basile A."/>
            <person name="Luo G."/>
            <person name="Schluter A."/>
            <person name="Konstantinidis K.T."/>
            <person name="Angelidaki I."/>
        </authorList>
    </citation>
    <scope>NUCLEOTIDE SEQUENCE [LARGE SCALE GENOMIC DNA]</scope>
    <source>
        <strain evidence="3">AS22ysBPME_46</strain>
    </source>
</reference>
<reference evidence="2" key="2">
    <citation type="submission" date="2018-10" db="EMBL/GenBank/DDBJ databases">
        <authorList>
            <person name="Fischer M.A."/>
            <person name="Kern T."/>
            <person name="Deppenmeier U."/>
            <person name="Schmitz R.A."/>
            <person name="Rother M."/>
        </authorList>
    </citation>
    <scope>NUCLEOTIDE SEQUENCE</scope>
    <source>
        <strain evidence="2">E03.2</strain>
    </source>
</reference>
<dbReference type="AlphaFoldDB" id="A0A660HT08"/>
<organism evidence="2 4">
    <name type="scientific">Methanosarcina flavescens</name>
    <dbReference type="NCBI Taxonomy" id="1715806"/>
    <lineage>
        <taxon>Archaea</taxon>
        <taxon>Methanobacteriati</taxon>
        <taxon>Methanobacteriota</taxon>
        <taxon>Stenosarchaea group</taxon>
        <taxon>Methanomicrobia</taxon>
        <taxon>Methanosarcinales</taxon>
        <taxon>Methanosarcinaceae</taxon>
        <taxon>Methanosarcina</taxon>
    </lineage>
</organism>
<dbReference type="Proteomes" id="UP000053087">
    <property type="component" value="Chromosome"/>
</dbReference>
<dbReference type="OrthoDB" id="141425at2157"/>
<evidence type="ECO:0000259" key="1">
    <source>
        <dbReference type="Pfam" id="PF12654"/>
    </source>
</evidence>
<dbReference type="RefSeq" id="WP_054299997.1">
    <property type="nucleotide sequence ID" value="NZ_CP032683.1"/>
</dbReference>
<sequence>MTYEIALNKAWDEIAALAPSQKYTVKFLTDVYEVKIIDRIVLMKPSDAPASEEISVLILRYLIGILKHGYIQKGEWISFKELKGGPSYYPAYQKNTIKPILKSLREDPDSLIKNLTDRFGGKLVEGGDVSVELVTFPDVRVKFIFWFADKELPPEVTILFDRELAKIFTTEEIAVLMFFLAIALLDNSLERVLKLNLTSTIEKGL</sequence>
<dbReference type="EMBL" id="JAAYQL010000070">
    <property type="protein sequence ID" value="NLK33410.1"/>
    <property type="molecule type" value="Genomic_DNA"/>
</dbReference>
<proteinExistence type="predicted"/>
<protein>
    <submittedName>
        <fullName evidence="2">DUF3786 domain-containing protein</fullName>
    </submittedName>
</protein>
<name>A0A660HT08_9EURY</name>